<dbReference type="Proteomes" id="UP000253816">
    <property type="component" value="Unassembled WGS sequence"/>
</dbReference>
<protein>
    <submittedName>
        <fullName evidence="1">Uncharacterized protein</fullName>
    </submittedName>
</protein>
<dbReference type="EMBL" id="QQBG01000017">
    <property type="protein sequence ID" value="RDB31346.1"/>
    <property type="molecule type" value="Genomic_DNA"/>
</dbReference>
<organism evidence="1 2">
    <name type="scientific">Candidatus Similichlamydia laticola</name>
    <dbReference type="NCBI Taxonomy" id="2170265"/>
    <lineage>
        <taxon>Bacteria</taxon>
        <taxon>Pseudomonadati</taxon>
        <taxon>Chlamydiota</taxon>
        <taxon>Chlamydiia</taxon>
        <taxon>Parachlamydiales</taxon>
        <taxon>Candidatus Parilichlamydiaceae</taxon>
        <taxon>Candidatus Similichlamydia</taxon>
    </lineage>
</organism>
<sequence length="53" mass="6095">MSVSFLLNHQGALRGKLLSETSRHSSERGDLCSNFKCFENTFVLTEVKKHYFT</sequence>
<gene>
    <name evidence="1" type="ORF">HAT2_00549</name>
</gene>
<accession>A0A369KK27</accession>
<comment type="caution">
    <text evidence="1">The sequence shown here is derived from an EMBL/GenBank/DDBJ whole genome shotgun (WGS) entry which is preliminary data.</text>
</comment>
<evidence type="ECO:0000313" key="2">
    <source>
        <dbReference type="Proteomes" id="UP000253816"/>
    </source>
</evidence>
<evidence type="ECO:0000313" key="1">
    <source>
        <dbReference type="EMBL" id="RDB31346.1"/>
    </source>
</evidence>
<keyword evidence="2" id="KW-1185">Reference proteome</keyword>
<proteinExistence type="predicted"/>
<dbReference type="AlphaFoldDB" id="A0A369KK27"/>
<reference evidence="1 2" key="1">
    <citation type="submission" date="2018-07" db="EMBL/GenBank/DDBJ databases">
        <title>Comparative genomics of the Candidatus Parilichlamydiaceae reveals evidence of convergent evolution and genome reduction in the phylum Chlamydiae.</title>
        <authorList>
            <person name="Taylor-Brown A."/>
            <person name="Polkinghorne A."/>
        </authorList>
    </citation>
    <scope>NUCLEOTIDE SEQUENCE [LARGE SCALE GENOMIC DNA]</scope>
    <source>
        <strain evidence="1 2">Hat2</strain>
    </source>
</reference>
<name>A0A369KK27_9BACT</name>